<evidence type="ECO:0000313" key="6">
    <source>
        <dbReference type="EMBL" id="SDI52601.1"/>
    </source>
</evidence>
<evidence type="ECO:0000259" key="5">
    <source>
        <dbReference type="PROSITE" id="PS50234"/>
    </source>
</evidence>
<protein>
    <submittedName>
        <fullName evidence="6">Ca-activated chloride channel family protein</fullName>
    </submittedName>
</protein>
<evidence type="ECO:0000256" key="2">
    <source>
        <dbReference type="ARBA" id="ARBA00022803"/>
    </source>
</evidence>
<dbReference type="InterPro" id="IPR013105">
    <property type="entry name" value="TPR_2"/>
</dbReference>
<dbReference type="PROSITE" id="PS50234">
    <property type="entry name" value="VWFA"/>
    <property type="match status" value="1"/>
</dbReference>
<keyword evidence="7" id="KW-1185">Reference proteome</keyword>
<dbReference type="RefSeq" id="WP_090361404.1">
    <property type="nucleotide sequence ID" value="NZ_FNEM01000002.1"/>
</dbReference>
<dbReference type="InterPro" id="IPR050768">
    <property type="entry name" value="UPF0353/GerABKA_families"/>
</dbReference>
<dbReference type="EMBL" id="FNEM01000002">
    <property type="protein sequence ID" value="SDI52601.1"/>
    <property type="molecule type" value="Genomic_DNA"/>
</dbReference>
<keyword evidence="1" id="KW-0677">Repeat</keyword>
<accession>A0A1G8LAA6</accession>
<name>A0A1G8LAA6_9GAMM</name>
<feature type="domain" description="VWFA" evidence="5">
    <location>
        <begin position="92"/>
        <end position="265"/>
    </location>
</feature>
<organism evidence="6 7">
    <name type="scientific">Ferrimonas sediminum</name>
    <dbReference type="NCBI Taxonomy" id="718193"/>
    <lineage>
        <taxon>Bacteria</taxon>
        <taxon>Pseudomonadati</taxon>
        <taxon>Pseudomonadota</taxon>
        <taxon>Gammaproteobacteria</taxon>
        <taxon>Alteromonadales</taxon>
        <taxon>Ferrimonadaceae</taxon>
        <taxon>Ferrimonas</taxon>
    </lineage>
</organism>
<evidence type="ECO:0000256" key="1">
    <source>
        <dbReference type="ARBA" id="ARBA00022737"/>
    </source>
</evidence>
<evidence type="ECO:0000256" key="4">
    <source>
        <dbReference type="SAM" id="MobiDB-lite"/>
    </source>
</evidence>
<dbReference type="InterPro" id="IPR002035">
    <property type="entry name" value="VWF_A"/>
</dbReference>
<dbReference type="SMART" id="SM00028">
    <property type="entry name" value="TPR"/>
    <property type="match status" value="1"/>
</dbReference>
<dbReference type="PANTHER" id="PTHR22550">
    <property type="entry name" value="SPORE GERMINATION PROTEIN"/>
    <property type="match status" value="1"/>
</dbReference>
<feature type="compositionally biased region" description="Low complexity" evidence="4">
    <location>
        <begin position="450"/>
        <end position="522"/>
    </location>
</feature>
<reference evidence="7" key="1">
    <citation type="submission" date="2016-10" db="EMBL/GenBank/DDBJ databases">
        <authorList>
            <person name="Varghese N."/>
            <person name="Submissions S."/>
        </authorList>
    </citation>
    <scope>NUCLEOTIDE SEQUENCE [LARGE SCALE GENOMIC DNA]</scope>
    <source>
        <strain evidence="7">DSM 23317</strain>
    </source>
</reference>
<gene>
    <name evidence="6" type="ORF">SAMN04488540_1026</name>
</gene>
<dbReference type="AlphaFoldDB" id="A0A1G8LAA6"/>
<feature type="compositionally biased region" description="Pro residues" evidence="4">
    <location>
        <begin position="546"/>
        <end position="556"/>
    </location>
</feature>
<dbReference type="SUPFAM" id="SSF48452">
    <property type="entry name" value="TPR-like"/>
    <property type="match status" value="1"/>
</dbReference>
<proteinExistence type="predicted"/>
<dbReference type="InterPro" id="IPR019734">
    <property type="entry name" value="TPR_rpt"/>
</dbReference>
<keyword evidence="2 3" id="KW-0802">TPR repeat</keyword>
<dbReference type="SUPFAM" id="SSF53300">
    <property type="entry name" value="vWA-like"/>
    <property type="match status" value="1"/>
</dbReference>
<evidence type="ECO:0000313" key="7">
    <source>
        <dbReference type="Proteomes" id="UP000199527"/>
    </source>
</evidence>
<sequence>MTDFHLIRPWWLLALALLPALYLASKRYRNHGLNWQQLVPEHLQAAMLMRHQDQHPSRRSQWPWWLAALCMLALSGPSWTRLEVPVFQLNQGRVIVMDMSYSMYATDLTPNRLTQSRFKAIDLIRSFDEGETGLIAYAGDAFTLAPMTDDKQTLLNLIPTLSPEIMPVPGSDLPSALELASTLLKDAGYHKGEIILFIDGINDEHASRALELAQSQPWNLKVYVLGTDAGAPMRRSDGKLVKNRAGEVIVAQANTALLNKLADAGNGRLIPFRAGDQDIATLAAPLHRQDQSKHTQQQQRSTDQWQDMGIYLLPLLLLPAAWFARRYLPLLMLSLLVLPPAPADAAWWQSSQSQANELMRQGQHQQAADLLPDGSQKAEAYYRSNQFEQALTQYQQLPQSARSLYNQGNALARLNQLKPAQHAYEQALALNPKLEAAQANLQLVKQLQEQQQKQQQAGDGDQGQEGQQDQNQQPGDQDGQEQTPPSDNQSQQSQDQSQNSNQSQGQSASDDQSQSAPDSDPQGSPPRPELGDSHDSGTGARQPDGQAPPAPAPLPPSDDAQPSQTREEFEAASEGANDTSSPDQAHPQGRAAADGPSDTEQQEPPASIDARTLERIQDDPSLLLRNKMKLEYERRRRAGQINEERTQW</sequence>
<dbReference type="SMART" id="SM00327">
    <property type="entry name" value="VWA"/>
    <property type="match status" value="1"/>
</dbReference>
<evidence type="ECO:0000256" key="3">
    <source>
        <dbReference type="PROSITE-ProRule" id="PRU00339"/>
    </source>
</evidence>
<dbReference type="Proteomes" id="UP000199527">
    <property type="component" value="Unassembled WGS sequence"/>
</dbReference>
<dbReference type="Pfam" id="PF13519">
    <property type="entry name" value="VWA_2"/>
    <property type="match status" value="1"/>
</dbReference>
<dbReference type="InterPro" id="IPR036465">
    <property type="entry name" value="vWFA_dom_sf"/>
</dbReference>
<feature type="repeat" description="TPR" evidence="3">
    <location>
        <begin position="401"/>
        <end position="434"/>
    </location>
</feature>
<dbReference type="PROSITE" id="PS50005">
    <property type="entry name" value="TPR"/>
    <property type="match status" value="1"/>
</dbReference>
<dbReference type="PANTHER" id="PTHR22550:SF14">
    <property type="entry name" value="VWFA DOMAIN-CONTAINING PROTEIN"/>
    <property type="match status" value="1"/>
</dbReference>
<dbReference type="Pfam" id="PF07719">
    <property type="entry name" value="TPR_2"/>
    <property type="match status" value="1"/>
</dbReference>
<dbReference type="InterPro" id="IPR011990">
    <property type="entry name" value="TPR-like_helical_dom_sf"/>
</dbReference>
<dbReference type="Gene3D" id="3.40.50.410">
    <property type="entry name" value="von Willebrand factor, type A domain"/>
    <property type="match status" value="1"/>
</dbReference>
<feature type="region of interest" description="Disordered" evidence="4">
    <location>
        <begin position="450"/>
        <end position="620"/>
    </location>
</feature>
<dbReference type="OrthoDB" id="9807628at2"/>
<dbReference type="Gene3D" id="1.25.40.10">
    <property type="entry name" value="Tetratricopeptide repeat domain"/>
    <property type="match status" value="1"/>
</dbReference>